<dbReference type="InterPro" id="IPR017853">
    <property type="entry name" value="GH"/>
</dbReference>
<reference evidence="3" key="1">
    <citation type="journal article" date="2019" name="Int. J. Syst. Evol. Microbiol.">
        <title>The Global Catalogue of Microorganisms (GCM) 10K type strain sequencing project: providing services to taxonomists for standard genome sequencing and annotation.</title>
        <authorList>
            <consortium name="The Broad Institute Genomics Platform"/>
            <consortium name="The Broad Institute Genome Sequencing Center for Infectious Disease"/>
            <person name="Wu L."/>
            <person name="Ma J."/>
        </authorList>
    </citation>
    <scope>NUCLEOTIDE SEQUENCE [LARGE SCALE GENOMIC DNA]</scope>
    <source>
        <strain evidence="3">CCM 8702</strain>
    </source>
</reference>
<evidence type="ECO:0000259" key="1">
    <source>
        <dbReference type="Pfam" id="PF14587"/>
    </source>
</evidence>
<feature type="domain" description="Endo-beta-1,6-galactanase-like" evidence="1">
    <location>
        <begin position="13"/>
        <end position="234"/>
    </location>
</feature>
<dbReference type="InterPro" id="IPR039743">
    <property type="entry name" value="6GAL/EXGAL"/>
</dbReference>
<evidence type="ECO:0000313" key="2">
    <source>
        <dbReference type="EMBL" id="GGH70086.1"/>
    </source>
</evidence>
<evidence type="ECO:0000313" key="3">
    <source>
        <dbReference type="Proteomes" id="UP000605427"/>
    </source>
</evidence>
<dbReference type="EMBL" id="BMDD01000001">
    <property type="protein sequence ID" value="GGH70086.1"/>
    <property type="molecule type" value="Genomic_DNA"/>
</dbReference>
<dbReference type="PANTHER" id="PTHR42767:SF1">
    <property type="entry name" value="ENDO-BETA-1,6-GALACTANASE-LIKE DOMAIN-CONTAINING PROTEIN"/>
    <property type="match status" value="1"/>
</dbReference>
<dbReference type="RefSeq" id="WP_172238816.1">
    <property type="nucleotide sequence ID" value="NZ_BMDD01000001.1"/>
</dbReference>
<protein>
    <recommendedName>
        <fullName evidence="1">Endo-beta-1,6-galactanase-like domain-containing protein</fullName>
    </recommendedName>
</protein>
<keyword evidence="3" id="KW-1185">Reference proteome</keyword>
<dbReference type="Gene3D" id="2.60.40.1180">
    <property type="entry name" value="Golgi alpha-mannosidase II"/>
    <property type="match status" value="1"/>
</dbReference>
<dbReference type="PANTHER" id="PTHR42767">
    <property type="entry name" value="ENDO-BETA-1,6-GALACTANASE"/>
    <property type="match status" value="1"/>
</dbReference>
<dbReference type="Proteomes" id="UP000605427">
    <property type="component" value="Unassembled WGS sequence"/>
</dbReference>
<dbReference type="Pfam" id="PF14587">
    <property type="entry name" value="Glyco_hydr_30_2"/>
    <property type="match status" value="1"/>
</dbReference>
<proteinExistence type="predicted"/>
<comment type="caution">
    <text evidence="2">The sequence shown here is derived from an EMBL/GenBank/DDBJ whole genome shotgun (WGS) entry which is preliminary data.</text>
</comment>
<gene>
    <name evidence="2" type="ORF">GCM10007362_05830</name>
</gene>
<accession>A0ABQ1ZN48</accession>
<organism evidence="2 3">
    <name type="scientific">Saccharibacillus endophyticus</name>
    <dbReference type="NCBI Taxonomy" id="2060666"/>
    <lineage>
        <taxon>Bacteria</taxon>
        <taxon>Bacillati</taxon>
        <taxon>Bacillota</taxon>
        <taxon>Bacilli</taxon>
        <taxon>Bacillales</taxon>
        <taxon>Paenibacillaceae</taxon>
        <taxon>Saccharibacillus</taxon>
    </lineage>
</organism>
<dbReference type="SUPFAM" id="SSF51445">
    <property type="entry name" value="(Trans)glycosidases"/>
    <property type="match status" value="1"/>
</dbReference>
<dbReference type="InterPro" id="IPR039514">
    <property type="entry name" value="6GAL-like"/>
</dbReference>
<dbReference type="InterPro" id="IPR013780">
    <property type="entry name" value="Glyco_hydro_b"/>
</dbReference>
<name>A0ABQ1ZN48_9BACL</name>
<dbReference type="Gene3D" id="3.20.20.80">
    <property type="entry name" value="Glycosidases"/>
    <property type="match status" value="1"/>
</dbReference>
<sequence>MGNEQAENAALSSIEIDLSVKHQTFEGWGTSLAWWANVLGGWSEARRREIVEKLYSAESGLGMNIARYNIGGTKDTEDPYLDYSKAILSFQNEDGSWDWSRDANQREIVELIRDVTDEPIFEAFSNCPPWWMTLAYDPRQPDGAQGATTGGIDGGDNLKPGSEREFARYLVEVVRHFRDEHGLTFRTLAPFNEPVAGWWKHRITKQEGAQIRPEQQQIVIREAVAALQEAGLSDTSISASDESFVEMALNTWNAFSPEVKALIPQVNTHTYNDSSYDPEDFMKAVTSDRKKLWMSEVGFENGAHPTDDPHSMAGAKRLAQSITKDLKIMRSEAWVYWQAVESNVSTWGLIFAPFEHNESESYSMYKQYYALGNYSTFIRPGSVIVHNDSEKSLAALDSAANRLTIVTYNDSDTESASYAYRLKGLAASGDRALLQARVYRTSAEEDLVELESITLDNGTFTAEAVPESVTTYVIDQAAATT</sequence>